<dbReference type="AlphaFoldDB" id="A0A3P7P9X0"/>
<dbReference type="EMBL" id="UYRU01060176">
    <property type="protein sequence ID" value="VDN14726.1"/>
    <property type="molecule type" value="Genomic_DNA"/>
</dbReference>
<gene>
    <name evidence="1" type="ORF">DILT_LOCUS10557</name>
</gene>
<name>A0A3P7P9X0_DIBLA</name>
<dbReference type="OrthoDB" id="6258416at2759"/>
<organism evidence="1 2">
    <name type="scientific">Dibothriocephalus latus</name>
    <name type="common">Fish tapeworm</name>
    <name type="synonym">Diphyllobothrium latum</name>
    <dbReference type="NCBI Taxonomy" id="60516"/>
    <lineage>
        <taxon>Eukaryota</taxon>
        <taxon>Metazoa</taxon>
        <taxon>Spiralia</taxon>
        <taxon>Lophotrochozoa</taxon>
        <taxon>Platyhelminthes</taxon>
        <taxon>Cestoda</taxon>
        <taxon>Eucestoda</taxon>
        <taxon>Diphyllobothriidea</taxon>
        <taxon>Diphyllobothriidae</taxon>
        <taxon>Dibothriocephalus</taxon>
    </lineage>
</organism>
<accession>A0A3P7P9X0</accession>
<dbReference type="Proteomes" id="UP000281553">
    <property type="component" value="Unassembled WGS sequence"/>
</dbReference>
<protein>
    <submittedName>
        <fullName evidence="1">Uncharacterized protein</fullName>
    </submittedName>
</protein>
<proteinExistence type="predicted"/>
<sequence length="150" mass="16394">MSANEHVILKSDEFIAPAMELNPQSLMGALPLSTCGTSVWSPFKGRANMTSGPDSPTKRPVLLVTLLRDIFTADNPNLSVFEHDIIVSTAGSWENFLANVPGADKSLCGLVISGSEAFIKNDPLDRFINKTAMRSDRGRVSFQYMQLPFC</sequence>
<reference evidence="1 2" key="1">
    <citation type="submission" date="2018-11" db="EMBL/GenBank/DDBJ databases">
        <authorList>
            <consortium name="Pathogen Informatics"/>
        </authorList>
    </citation>
    <scope>NUCLEOTIDE SEQUENCE [LARGE SCALE GENOMIC DNA]</scope>
</reference>
<keyword evidence="2" id="KW-1185">Reference proteome</keyword>
<evidence type="ECO:0000313" key="2">
    <source>
        <dbReference type="Proteomes" id="UP000281553"/>
    </source>
</evidence>
<evidence type="ECO:0000313" key="1">
    <source>
        <dbReference type="EMBL" id="VDN14726.1"/>
    </source>
</evidence>